<dbReference type="RefSeq" id="WP_323738547.1">
    <property type="nucleotide sequence ID" value="NZ_CP112932.1"/>
</dbReference>
<dbReference type="PANTHER" id="PTHR40043:SF1">
    <property type="entry name" value="UPF0719 INNER MEMBRANE PROTEIN YJFL"/>
    <property type="match status" value="1"/>
</dbReference>
<sequence>MVIIINFITYFGTALLLTLIFTWLYEGITPYNSFKLIKENNISAVISFGGALIGFVLPLATILIHSQFIEEVVVWGVVAASIQLMVYVLARVFIPELKKNVTENNIAGSLFLAFISLIVGILNAGCMSY</sequence>
<accession>A0ABZ0UR15</accession>
<evidence type="ECO:0000256" key="1">
    <source>
        <dbReference type="ARBA" id="ARBA00004651"/>
    </source>
</evidence>
<dbReference type="Pfam" id="PF03994">
    <property type="entry name" value="DUF350"/>
    <property type="match status" value="1"/>
</dbReference>
<evidence type="ECO:0000256" key="5">
    <source>
        <dbReference type="ARBA" id="ARBA00022989"/>
    </source>
</evidence>
<comment type="subcellular location">
    <subcellularLocation>
        <location evidence="1">Cell membrane</location>
        <topology evidence="1">Multi-pass membrane protein</topology>
    </subcellularLocation>
</comment>
<keyword evidence="5 7" id="KW-1133">Transmembrane helix</keyword>
<organism evidence="8 9">
    <name type="scientific">Candidatus Trichorickettsia mobilis</name>
    <dbReference type="NCBI Taxonomy" id="1346319"/>
    <lineage>
        <taxon>Bacteria</taxon>
        <taxon>Pseudomonadati</taxon>
        <taxon>Pseudomonadota</taxon>
        <taxon>Alphaproteobacteria</taxon>
        <taxon>Rickettsiales</taxon>
        <taxon>Rickettsiaceae</taxon>
        <taxon>Rickettsieae</taxon>
        <taxon>Candidatus Trichorickettsia</taxon>
    </lineage>
</organism>
<keyword evidence="6 7" id="KW-0472">Membrane</keyword>
<reference evidence="8 9" key="1">
    <citation type="submission" date="2022-10" db="EMBL/GenBank/DDBJ databases">
        <title>Host association and intracellularity evolved multiple times independently in the Rickettsiales.</title>
        <authorList>
            <person name="Castelli M."/>
            <person name="Nardi T."/>
            <person name="Gammuto L."/>
            <person name="Bellinzona G."/>
            <person name="Sabaneyeva E."/>
            <person name="Potekhin A."/>
            <person name="Serra V."/>
            <person name="Petroni G."/>
            <person name="Sassera D."/>
        </authorList>
    </citation>
    <scope>NUCLEOTIDE SEQUENCE [LARGE SCALE GENOMIC DNA]</scope>
    <source>
        <strain evidence="8 9">Kr 154-4</strain>
    </source>
</reference>
<keyword evidence="3" id="KW-1003">Cell membrane</keyword>
<evidence type="ECO:0000256" key="2">
    <source>
        <dbReference type="ARBA" id="ARBA00005779"/>
    </source>
</evidence>
<evidence type="ECO:0000256" key="3">
    <source>
        <dbReference type="ARBA" id="ARBA00022475"/>
    </source>
</evidence>
<dbReference type="PANTHER" id="PTHR40043">
    <property type="entry name" value="UPF0719 INNER MEMBRANE PROTEIN YJFL"/>
    <property type="match status" value="1"/>
</dbReference>
<evidence type="ECO:0000256" key="6">
    <source>
        <dbReference type="ARBA" id="ARBA00023136"/>
    </source>
</evidence>
<protein>
    <submittedName>
        <fullName evidence="8">DUF350 domain-containing protein</fullName>
    </submittedName>
</protein>
<proteinExistence type="inferred from homology"/>
<dbReference type="InterPro" id="IPR007140">
    <property type="entry name" value="DUF350"/>
</dbReference>
<evidence type="ECO:0000256" key="7">
    <source>
        <dbReference type="SAM" id="Phobius"/>
    </source>
</evidence>
<keyword evidence="4 7" id="KW-0812">Transmembrane</keyword>
<gene>
    <name evidence="8" type="ORF">Trichorick_00362</name>
</gene>
<evidence type="ECO:0000313" key="8">
    <source>
        <dbReference type="EMBL" id="WPY00484.1"/>
    </source>
</evidence>
<feature type="transmembrane region" description="Helical" evidence="7">
    <location>
        <begin position="45"/>
        <end position="65"/>
    </location>
</feature>
<dbReference type="EMBL" id="CP112932">
    <property type="protein sequence ID" value="WPY00484.1"/>
    <property type="molecule type" value="Genomic_DNA"/>
</dbReference>
<feature type="transmembrane region" description="Helical" evidence="7">
    <location>
        <begin position="106"/>
        <end position="126"/>
    </location>
</feature>
<comment type="similarity">
    <text evidence="2">Belongs to the UPF0719 family.</text>
</comment>
<feature type="transmembrane region" description="Helical" evidence="7">
    <location>
        <begin position="7"/>
        <end position="25"/>
    </location>
</feature>
<evidence type="ECO:0000256" key="4">
    <source>
        <dbReference type="ARBA" id="ARBA00022692"/>
    </source>
</evidence>
<evidence type="ECO:0000313" key="9">
    <source>
        <dbReference type="Proteomes" id="UP001326613"/>
    </source>
</evidence>
<name>A0ABZ0UR15_9RICK</name>
<feature type="transmembrane region" description="Helical" evidence="7">
    <location>
        <begin position="72"/>
        <end position="94"/>
    </location>
</feature>
<dbReference type="Proteomes" id="UP001326613">
    <property type="component" value="Chromosome"/>
</dbReference>
<keyword evidence="9" id="KW-1185">Reference proteome</keyword>